<proteinExistence type="predicted"/>
<keyword evidence="5" id="KW-0560">Oxidoreductase</keyword>
<evidence type="ECO:0000313" key="5">
    <source>
        <dbReference type="EMBL" id="VDM89031.1"/>
    </source>
</evidence>
<evidence type="ECO:0000256" key="3">
    <source>
        <dbReference type="ARBA" id="ARBA00040298"/>
    </source>
</evidence>
<dbReference type="KEGG" id="mbai:MB901379_02598"/>
<dbReference type="GO" id="GO:0005829">
    <property type="term" value="C:cytosol"/>
    <property type="evidence" value="ECO:0007669"/>
    <property type="project" value="TreeGrafter"/>
</dbReference>
<evidence type="ECO:0000259" key="4">
    <source>
        <dbReference type="Pfam" id="PF01593"/>
    </source>
</evidence>
<evidence type="ECO:0000256" key="1">
    <source>
        <dbReference type="ARBA" id="ARBA00037217"/>
    </source>
</evidence>
<accession>A0A3S4BER9</accession>
<dbReference type="GO" id="GO:0016491">
    <property type="term" value="F:oxidoreductase activity"/>
    <property type="evidence" value="ECO:0007669"/>
    <property type="project" value="UniProtKB-KW"/>
</dbReference>
<dbReference type="RefSeq" id="WP_158016990.1">
    <property type="nucleotide sequence ID" value="NZ_CBCSKE010000021.1"/>
</dbReference>
<keyword evidence="6" id="KW-1185">Reference proteome</keyword>
<dbReference type="Proteomes" id="UP000269998">
    <property type="component" value="Chromosome"/>
</dbReference>
<dbReference type="PANTHER" id="PTHR10668">
    <property type="entry name" value="PHYTOENE DEHYDROGENASE"/>
    <property type="match status" value="1"/>
</dbReference>
<dbReference type="Pfam" id="PF01593">
    <property type="entry name" value="Amino_oxidase"/>
    <property type="match status" value="1"/>
</dbReference>
<feature type="domain" description="Amine oxidase" evidence="4">
    <location>
        <begin position="15"/>
        <end position="395"/>
    </location>
</feature>
<dbReference type="SUPFAM" id="SSF51905">
    <property type="entry name" value="FAD/NAD(P)-binding domain"/>
    <property type="match status" value="1"/>
</dbReference>
<dbReference type="PANTHER" id="PTHR10668:SF103">
    <property type="entry name" value="PYRIDINE NUCLEOTIDE-DISULFIDE OXIDOREDUCTASE DOMAIN-CONTAINING PROTEIN 2"/>
    <property type="match status" value="1"/>
</dbReference>
<organism evidence="5 6">
    <name type="scientific">Mycobacterium basiliense</name>
    <dbReference type="NCBI Taxonomy" id="2094119"/>
    <lineage>
        <taxon>Bacteria</taxon>
        <taxon>Bacillati</taxon>
        <taxon>Actinomycetota</taxon>
        <taxon>Actinomycetes</taxon>
        <taxon>Mycobacteriales</taxon>
        <taxon>Mycobacteriaceae</taxon>
        <taxon>Mycobacterium</taxon>
    </lineage>
</organism>
<reference evidence="6" key="1">
    <citation type="submission" date="2018-02" db="EMBL/GenBank/DDBJ databases">
        <authorList>
            <person name="Seth-Smith MB H."/>
            <person name="Seth-Smith H."/>
        </authorList>
    </citation>
    <scope>NUCLEOTIDE SEQUENCE [LARGE SCALE GENOMIC DNA]</scope>
</reference>
<dbReference type="EMBL" id="LR130759">
    <property type="protein sequence ID" value="VDM89031.1"/>
    <property type="molecule type" value="Genomic_DNA"/>
</dbReference>
<comment type="function">
    <text evidence="1">Probable oxidoreductase that may play a role as regulator of mitochondrial function.</text>
</comment>
<dbReference type="OrthoDB" id="9774675at2"/>
<comment type="subunit">
    <text evidence="2">Interacts with COX5B; this interaction may contribute to localize PYROXD2 to the inner face of the inner mitochondrial membrane.</text>
</comment>
<dbReference type="InterPro" id="IPR036188">
    <property type="entry name" value="FAD/NAD-bd_sf"/>
</dbReference>
<evidence type="ECO:0000256" key="2">
    <source>
        <dbReference type="ARBA" id="ARBA00038825"/>
    </source>
</evidence>
<name>A0A3S4BER9_9MYCO</name>
<protein>
    <recommendedName>
        <fullName evidence="3">Pyridine nucleotide-disulfide oxidoreductase domain-containing protein 2</fullName>
    </recommendedName>
</protein>
<dbReference type="Gene3D" id="3.50.50.60">
    <property type="entry name" value="FAD/NAD(P)-binding domain"/>
    <property type="match status" value="2"/>
</dbReference>
<sequence>MTDYDVIVVGAGHNGLTAAAILQRAGLRTLCLEANTYAGGMAATVELIDGFRFEIAGSVQFPTASQITKELALDTLPTVEPEVMSTNIGECGEEPMIFYRDPLRLMTHLGEKHGMDAVTGMAELISWSQGPAKALGRFDVRKPPKTLDEMYASAGNAAERRAIHEMLFGSAMDVIDRFLPDKNKHAVMRGMLAFLAVNSTYRGPYTPGSAACLAFALAVPDDSTAMMTKLKGGIGALTEHLHELFVYHGGEIRFRAKVDQILVGRGAVAGVRLRDGSTITAPIVVSNLAPDITLTQLIAPEYIPAEFISRVSGRDHRASFVQIHFALDGLPEFASPYEFLNEAGMQQSVGIFGSPEEQQLQWETCRRGIVPNNPSMGMQIPSAHDPGMAPPGKHAASAYAYAFPVEVSRDQHGHLKNVMAQRVIAKIARLAPNFKDIVIRHITFAPYHMQTMFGAPAGDFCHGLLHPDLMGPNRPGPKGFLGCPIPIDGLYLCGAGCHGGPGITFIPGYNAAYQVLEDGQRHHQSCTRGGQRDVPRPTCG</sequence>
<evidence type="ECO:0000313" key="6">
    <source>
        <dbReference type="Proteomes" id="UP000269998"/>
    </source>
</evidence>
<dbReference type="AlphaFoldDB" id="A0A3S4BER9"/>
<gene>
    <name evidence="5" type="primary">crtI_1</name>
    <name evidence="5" type="ORF">MB901379_02598</name>
</gene>
<dbReference type="InterPro" id="IPR002937">
    <property type="entry name" value="Amino_oxidase"/>
</dbReference>